<evidence type="ECO:0000313" key="2">
    <source>
        <dbReference type="EMBL" id="CAF4645295.1"/>
    </source>
</evidence>
<evidence type="ECO:0000313" key="4">
    <source>
        <dbReference type="Proteomes" id="UP000663873"/>
    </source>
</evidence>
<dbReference type="Proteomes" id="UP000663825">
    <property type="component" value="Unassembled WGS sequence"/>
</dbReference>
<dbReference type="EMBL" id="CAJOBP010029323">
    <property type="protein sequence ID" value="CAF4645295.1"/>
    <property type="molecule type" value="Genomic_DNA"/>
</dbReference>
<organism evidence="1 3">
    <name type="scientific">Rotaria socialis</name>
    <dbReference type="NCBI Taxonomy" id="392032"/>
    <lineage>
        <taxon>Eukaryota</taxon>
        <taxon>Metazoa</taxon>
        <taxon>Spiralia</taxon>
        <taxon>Gnathifera</taxon>
        <taxon>Rotifera</taxon>
        <taxon>Eurotatoria</taxon>
        <taxon>Bdelloidea</taxon>
        <taxon>Philodinida</taxon>
        <taxon>Philodinidae</taxon>
        <taxon>Rotaria</taxon>
    </lineage>
</organism>
<comment type="caution">
    <text evidence="1">The sequence shown here is derived from an EMBL/GenBank/DDBJ whole genome shotgun (WGS) entry which is preliminary data.</text>
</comment>
<evidence type="ECO:0000313" key="3">
    <source>
        <dbReference type="Proteomes" id="UP000663825"/>
    </source>
</evidence>
<dbReference type="Proteomes" id="UP000663873">
    <property type="component" value="Unassembled WGS sequence"/>
</dbReference>
<accession>A0A817MUC9</accession>
<reference evidence="1" key="1">
    <citation type="submission" date="2021-02" db="EMBL/GenBank/DDBJ databases">
        <authorList>
            <person name="Nowell W R."/>
        </authorList>
    </citation>
    <scope>NUCLEOTIDE SEQUENCE</scope>
</reference>
<keyword evidence="4" id="KW-1185">Reference proteome</keyword>
<name>A0A817MUC9_9BILA</name>
<gene>
    <name evidence="1" type="ORF">TIS948_LOCUS5396</name>
    <name evidence="2" type="ORF">UJA718_LOCUS33382</name>
</gene>
<proteinExistence type="predicted"/>
<protein>
    <submittedName>
        <fullName evidence="1">Uncharacterized protein</fullName>
    </submittedName>
</protein>
<dbReference type="OrthoDB" id="10560346at2759"/>
<feature type="non-terminal residue" evidence="1">
    <location>
        <position position="182"/>
    </location>
</feature>
<evidence type="ECO:0000313" key="1">
    <source>
        <dbReference type="EMBL" id="CAF3076549.1"/>
    </source>
</evidence>
<dbReference type="EMBL" id="CAJNXB010000616">
    <property type="protein sequence ID" value="CAF3076549.1"/>
    <property type="molecule type" value="Genomic_DNA"/>
</dbReference>
<feature type="non-terminal residue" evidence="1">
    <location>
        <position position="1"/>
    </location>
</feature>
<sequence>TTTIKALKEAEVIRSIDYGDVARKKVDAIITKQKEVIAIVEYKSPKQFNTKSKKDSAIQQEIEVAKKLKTKLIIATDTQETLWINVATGESVQDAKGNDFKYLFDPKDINLQKIITEIIQSINEKNNKILPKQLIDPTNLAKQIWQDVWSVSGATPENCLYTFVELFIFKYLSDLNILKGDH</sequence>
<dbReference type="AlphaFoldDB" id="A0A817MUC9"/>